<dbReference type="NCBIfam" id="TIGR00239">
    <property type="entry name" value="2oxo_dh_E1"/>
    <property type="match status" value="1"/>
</dbReference>
<comment type="cofactor">
    <cofactor evidence="1">
        <name>thiamine diphosphate</name>
        <dbReference type="ChEBI" id="CHEBI:58937"/>
    </cofactor>
</comment>
<dbReference type="EMBL" id="MU150369">
    <property type="protein sequence ID" value="KAF9457508.1"/>
    <property type="molecule type" value="Genomic_DNA"/>
</dbReference>
<feature type="domain" description="Transketolase-like pyrimidine-binding" evidence="5">
    <location>
        <begin position="583"/>
        <end position="788"/>
    </location>
</feature>
<dbReference type="Gene3D" id="3.40.50.11610">
    <property type="entry name" value="Multifunctional 2-oxoglutarate metabolism enzyme, C-terminal domain"/>
    <property type="match status" value="1"/>
</dbReference>
<dbReference type="PANTHER" id="PTHR23152:SF4">
    <property type="entry name" value="2-OXOADIPATE DEHYDROGENASE COMPLEX COMPONENT E1"/>
    <property type="match status" value="1"/>
</dbReference>
<keyword evidence="4" id="KW-0786">Thiamine pyrophosphate</keyword>
<dbReference type="Gene3D" id="3.40.50.12470">
    <property type="match status" value="1"/>
</dbReference>
<dbReference type="InterPro" id="IPR001017">
    <property type="entry name" value="DH_E1"/>
</dbReference>
<evidence type="ECO:0000256" key="2">
    <source>
        <dbReference type="ARBA" id="ARBA00006936"/>
    </source>
</evidence>
<dbReference type="OrthoDB" id="413077at2759"/>
<dbReference type="InterPro" id="IPR005475">
    <property type="entry name" value="Transketolase-like_Pyr-bd"/>
</dbReference>
<reference evidence="6" key="1">
    <citation type="submission" date="2020-11" db="EMBL/GenBank/DDBJ databases">
        <authorList>
            <consortium name="DOE Joint Genome Institute"/>
            <person name="Ahrendt S."/>
            <person name="Riley R."/>
            <person name="Andreopoulos W."/>
            <person name="Labutti K."/>
            <person name="Pangilinan J."/>
            <person name="Ruiz-Duenas F.J."/>
            <person name="Barrasa J.M."/>
            <person name="Sanchez-Garcia M."/>
            <person name="Camarero S."/>
            <person name="Miyauchi S."/>
            <person name="Serrano A."/>
            <person name="Linde D."/>
            <person name="Babiker R."/>
            <person name="Drula E."/>
            <person name="Ayuso-Fernandez I."/>
            <person name="Pacheco R."/>
            <person name="Padilla G."/>
            <person name="Ferreira P."/>
            <person name="Barriuso J."/>
            <person name="Kellner H."/>
            <person name="Castanera R."/>
            <person name="Alfaro M."/>
            <person name="Ramirez L."/>
            <person name="Pisabarro A.G."/>
            <person name="Kuo A."/>
            <person name="Tritt A."/>
            <person name="Lipzen A."/>
            <person name="He G."/>
            <person name="Yan M."/>
            <person name="Ng V."/>
            <person name="Cullen D."/>
            <person name="Martin F."/>
            <person name="Rosso M.-N."/>
            <person name="Henrissat B."/>
            <person name="Hibbett D."/>
            <person name="Martinez A.T."/>
            <person name="Grigoriev I.V."/>
        </authorList>
    </citation>
    <scope>NUCLEOTIDE SEQUENCE</scope>
    <source>
        <strain evidence="6">CBS 247.69</strain>
    </source>
</reference>
<dbReference type="PANTHER" id="PTHR23152">
    <property type="entry name" value="2-OXOGLUTARATE DEHYDROGENASE"/>
    <property type="match status" value="1"/>
</dbReference>
<sequence>MQTLRPLRRSRLSPRVVSVRAYHDQSFGYRKPREYIFPDYTEAQLENRHINAPLLRYVDSMRTHGHRAARIDPLDLIQREEVAALDPKRYGLTDATKKYNVNGIIWTKPVSSGNLSDEWWTLDEITRHLRTIYVGRIAHEYMHSPSKTERLWFSHLLESETLPSPDDKPLSLVDKQMKRHIHALLARSEVFDNFLQLKFPNLKRYGLEGGESMLPALHSLFSSASRGGIQHIVLGMPHRGRLNLLTDLLQYSPTAMFHKIKGGAEIPEELGVEGDVLSHLVASPTLQYENEQLKVSLLPNPSHLEAVNPVAMGKTRAKQYSLLKTYSEDCELGDKVMCVQLHGDASFTGQGVVMEGLGLSNLPHFTSGGTVHLVVDNNIGYTTPASNARSSLYCSDVGKMINAPVLHVNGDHPEDVVRAMDIAFRYRQYFRKDIIVDLLVYRRCSHNELDLPSITSPLMYEKINARRSVPQLYEEKMLAEKILDKEEIVNVRSAYKSHLESELSKVATFTPTVSMLEEQWNGMVWPGSAEANHNPKTGVDRDTLTQVGRASVAVPDGFEIHSKLHRHVKNRLKSLETGKGLDWATAEACALAFGSLMLEGCDVRISGQDVGRGTFSHRHAMLVNQQTEGVIVPLNDELKAQGKLELANSSLSEFAVLGFEYGASWETPKLLPIWEAQFGDFFNGAQVIIDTYITSSETKWLKQSGIILLLPHGLDGAGPEHSSSRIERMLQLSNDPYIPTPNGEPANVNMHVVFPTTPAQYFHLLRRQMKRNFRKPLIVAGPKGLLRLSPASSTLAELEPGTHFQPVLADPIADEQQVKRVILVSGKLYYDLIKERQTLGLNDCVAFVRIEELSPFPFKQLETALKRYATATEYFYLQEEPKNQGAYTHVASRINTVLEAVGHDGGIIYKGRAESAIPAPGIGRLYAVQQKAVIDSAFEGL</sequence>
<dbReference type="NCBIfam" id="NF006914">
    <property type="entry name" value="PRK09404.1"/>
    <property type="match status" value="1"/>
</dbReference>
<dbReference type="InterPro" id="IPR011603">
    <property type="entry name" value="2oxoglutarate_DH_E1"/>
</dbReference>
<keyword evidence="7" id="KW-1185">Reference proteome</keyword>
<dbReference type="SUPFAM" id="SSF52518">
    <property type="entry name" value="Thiamin diphosphate-binding fold (THDP-binding)"/>
    <property type="match status" value="2"/>
</dbReference>
<dbReference type="InterPro" id="IPR042179">
    <property type="entry name" value="KGD_C_sf"/>
</dbReference>
<name>A0A9P6CE08_9AGAR</name>
<dbReference type="Pfam" id="PF16870">
    <property type="entry name" value="OxoGdeHyase_C"/>
    <property type="match status" value="1"/>
</dbReference>
<proteinExistence type="inferred from homology"/>
<keyword evidence="3" id="KW-0560">Oxidoreductase</keyword>
<dbReference type="AlphaFoldDB" id="A0A9P6CE08"/>
<dbReference type="Pfam" id="PF02779">
    <property type="entry name" value="Transket_pyr"/>
    <property type="match status" value="1"/>
</dbReference>
<dbReference type="Pfam" id="PF00676">
    <property type="entry name" value="E1_dh"/>
    <property type="match status" value="1"/>
</dbReference>
<accession>A0A9P6CE08</accession>
<evidence type="ECO:0000256" key="1">
    <source>
        <dbReference type="ARBA" id="ARBA00001964"/>
    </source>
</evidence>
<evidence type="ECO:0000313" key="6">
    <source>
        <dbReference type="EMBL" id="KAF9457508.1"/>
    </source>
</evidence>
<dbReference type="GO" id="GO:0030976">
    <property type="term" value="F:thiamine pyrophosphate binding"/>
    <property type="evidence" value="ECO:0007669"/>
    <property type="project" value="InterPro"/>
</dbReference>
<dbReference type="SMART" id="SM00861">
    <property type="entry name" value="Transket_pyr"/>
    <property type="match status" value="1"/>
</dbReference>
<gene>
    <name evidence="6" type="ORF">BDZ94DRAFT_1326230</name>
</gene>
<evidence type="ECO:0000256" key="3">
    <source>
        <dbReference type="ARBA" id="ARBA00023002"/>
    </source>
</evidence>
<dbReference type="Gene3D" id="1.10.287.1150">
    <property type="entry name" value="TPP helical domain"/>
    <property type="match status" value="1"/>
</dbReference>
<evidence type="ECO:0000313" key="7">
    <source>
        <dbReference type="Proteomes" id="UP000807353"/>
    </source>
</evidence>
<dbReference type="PIRSF" id="PIRSF000157">
    <property type="entry name" value="Oxoglu_dh_E1"/>
    <property type="match status" value="1"/>
</dbReference>
<dbReference type="Gene3D" id="3.40.50.970">
    <property type="match status" value="1"/>
</dbReference>
<dbReference type="CDD" id="cd02016">
    <property type="entry name" value="TPP_E1_OGDC_like"/>
    <property type="match status" value="1"/>
</dbReference>
<comment type="similarity">
    <text evidence="2">Belongs to the alpha-ketoglutarate dehydrogenase family.</text>
</comment>
<evidence type="ECO:0000259" key="5">
    <source>
        <dbReference type="SMART" id="SM00861"/>
    </source>
</evidence>
<evidence type="ECO:0000256" key="4">
    <source>
        <dbReference type="ARBA" id="ARBA00023052"/>
    </source>
</evidence>
<organism evidence="6 7">
    <name type="scientific">Collybia nuda</name>
    <dbReference type="NCBI Taxonomy" id="64659"/>
    <lineage>
        <taxon>Eukaryota</taxon>
        <taxon>Fungi</taxon>
        <taxon>Dikarya</taxon>
        <taxon>Basidiomycota</taxon>
        <taxon>Agaricomycotina</taxon>
        <taxon>Agaricomycetes</taxon>
        <taxon>Agaricomycetidae</taxon>
        <taxon>Agaricales</taxon>
        <taxon>Tricholomatineae</taxon>
        <taxon>Clitocybaceae</taxon>
        <taxon>Collybia</taxon>
    </lineage>
</organism>
<dbReference type="InterPro" id="IPR029061">
    <property type="entry name" value="THDP-binding"/>
</dbReference>
<dbReference type="InterPro" id="IPR031717">
    <property type="entry name" value="ODO-1/KGD_C"/>
</dbReference>
<dbReference type="GO" id="GO:0016624">
    <property type="term" value="F:oxidoreductase activity, acting on the aldehyde or oxo group of donors, disulfide as acceptor"/>
    <property type="evidence" value="ECO:0007669"/>
    <property type="project" value="InterPro"/>
</dbReference>
<comment type="caution">
    <text evidence="6">The sequence shown here is derived from an EMBL/GenBank/DDBJ whole genome shotgun (WGS) entry which is preliminary data.</text>
</comment>
<dbReference type="Proteomes" id="UP000807353">
    <property type="component" value="Unassembled WGS sequence"/>
</dbReference>
<protein>
    <submittedName>
        <fullName evidence="6">Dehydrogenase E1 and transketolase domain-containing protein 1</fullName>
    </submittedName>
</protein>
<dbReference type="GO" id="GO:0006091">
    <property type="term" value="P:generation of precursor metabolites and energy"/>
    <property type="evidence" value="ECO:0007669"/>
    <property type="project" value="UniProtKB-ARBA"/>
</dbReference>